<keyword evidence="4" id="KW-0574">Periplasm</keyword>
<evidence type="ECO:0000313" key="5">
    <source>
        <dbReference type="EMBL" id="BCB75704.1"/>
    </source>
</evidence>
<keyword evidence="3" id="KW-0732">Signal</keyword>
<dbReference type="EMBL" id="AP022870">
    <property type="protein sequence ID" value="BCB75704.1"/>
    <property type="molecule type" value="Genomic_DNA"/>
</dbReference>
<evidence type="ECO:0000256" key="1">
    <source>
        <dbReference type="ARBA" id="ARBA00004418"/>
    </source>
</evidence>
<dbReference type="InterPro" id="IPR006059">
    <property type="entry name" value="SBP"/>
</dbReference>
<gene>
    <name evidence="5" type="ORF">Pflav_021140</name>
</gene>
<dbReference type="KEGG" id="pfla:Pflav_021140"/>
<keyword evidence="2" id="KW-0813">Transport</keyword>
<dbReference type="PANTHER" id="PTHR30006">
    <property type="entry name" value="THIAMINE-BINDING PERIPLASMIC PROTEIN-RELATED"/>
    <property type="match status" value="1"/>
</dbReference>
<dbReference type="SUPFAM" id="SSF53850">
    <property type="entry name" value="Periplasmic binding protein-like II"/>
    <property type="match status" value="1"/>
</dbReference>
<keyword evidence="6" id="KW-1185">Reference proteome</keyword>
<dbReference type="GO" id="GO:0015888">
    <property type="term" value="P:thiamine transport"/>
    <property type="evidence" value="ECO:0007669"/>
    <property type="project" value="TreeGrafter"/>
</dbReference>
<dbReference type="RefSeq" id="WP_232071211.1">
    <property type="nucleotide sequence ID" value="NZ_AP022870.1"/>
</dbReference>
<reference evidence="5 6" key="2">
    <citation type="submission" date="2020-03" db="EMBL/GenBank/DDBJ databases">
        <authorList>
            <person name="Ichikawa N."/>
            <person name="Kimura A."/>
            <person name="Kitahashi Y."/>
            <person name="Uohara A."/>
        </authorList>
    </citation>
    <scope>NUCLEOTIDE SEQUENCE [LARGE SCALE GENOMIC DNA]</scope>
    <source>
        <strain evidence="5 6">NBRC 107702</strain>
    </source>
</reference>
<reference evidence="5 6" key="1">
    <citation type="submission" date="2020-03" db="EMBL/GenBank/DDBJ databases">
        <title>Whole genome shotgun sequence of Phytohabitans flavus NBRC 107702.</title>
        <authorList>
            <person name="Komaki H."/>
            <person name="Tamura T."/>
        </authorList>
    </citation>
    <scope>NUCLEOTIDE SEQUENCE [LARGE SCALE GENOMIC DNA]</scope>
    <source>
        <strain evidence="5 6">NBRC 107702</strain>
    </source>
</reference>
<name>A0A6F8XPE3_9ACTN</name>
<evidence type="ECO:0000256" key="2">
    <source>
        <dbReference type="ARBA" id="ARBA00022448"/>
    </source>
</evidence>
<dbReference type="AlphaFoldDB" id="A0A6F8XPE3"/>
<dbReference type="GO" id="GO:0030975">
    <property type="term" value="F:thiamine binding"/>
    <property type="evidence" value="ECO:0007669"/>
    <property type="project" value="TreeGrafter"/>
</dbReference>
<sequence>MSTQRLLIPFIATILVTTACGSATSGEEPRAVPSDKITLAWQTIGGETMNQQAKSIQEPFTAKTGVKFDNVSSPTYISQLQTMVEAGKTIWDVVHTGSYLANAYCGTLFEKVDTSRMPATLVPEGTTTECSVPGIKFASEFAYDTTAYKGTVPTKVADFFDTKTFPGKRVIYTNPKGTLEVALVADGVPPDKLYPLDVERALRKLDTVKSDIIFAPSYTALQQNLVSKQATMTLTTGNRLSIINDSGGTMAPVWDFTSWDYANWLIPKGAPHAKAAEDAIVFALEPAQLIKYAAMSGDAPVRTDVDPNTIPYSESAKLFNPFLTSGSGTMVRQDNKFWAENVAEVTKKWTAWQVG</sequence>
<evidence type="ECO:0000313" key="6">
    <source>
        <dbReference type="Proteomes" id="UP000502508"/>
    </source>
</evidence>
<dbReference type="Pfam" id="PF13416">
    <property type="entry name" value="SBP_bac_8"/>
    <property type="match status" value="1"/>
</dbReference>
<organism evidence="5 6">
    <name type="scientific">Phytohabitans flavus</name>
    <dbReference type="NCBI Taxonomy" id="1076124"/>
    <lineage>
        <taxon>Bacteria</taxon>
        <taxon>Bacillati</taxon>
        <taxon>Actinomycetota</taxon>
        <taxon>Actinomycetes</taxon>
        <taxon>Micromonosporales</taxon>
        <taxon>Micromonosporaceae</taxon>
    </lineage>
</organism>
<dbReference type="GO" id="GO:0030288">
    <property type="term" value="C:outer membrane-bounded periplasmic space"/>
    <property type="evidence" value="ECO:0007669"/>
    <property type="project" value="TreeGrafter"/>
</dbReference>
<dbReference type="PANTHER" id="PTHR30006:SF3">
    <property type="entry name" value="THIAMINE-BINDING PERIPLASMIC PROTEIN"/>
    <property type="match status" value="1"/>
</dbReference>
<accession>A0A6F8XPE3</accession>
<protein>
    <submittedName>
        <fullName evidence="5">ABC transporter substrate-binding protein</fullName>
    </submittedName>
</protein>
<proteinExistence type="predicted"/>
<dbReference type="Proteomes" id="UP000502508">
    <property type="component" value="Chromosome"/>
</dbReference>
<evidence type="ECO:0000256" key="4">
    <source>
        <dbReference type="ARBA" id="ARBA00022764"/>
    </source>
</evidence>
<dbReference type="GO" id="GO:0030976">
    <property type="term" value="F:thiamine pyrophosphate binding"/>
    <property type="evidence" value="ECO:0007669"/>
    <property type="project" value="TreeGrafter"/>
</dbReference>
<dbReference type="PROSITE" id="PS51257">
    <property type="entry name" value="PROKAR_LIPOPROTEIN"/>
    <property type="match status" value="1"/>
</dbReference>
<dbReference type="Gene3D" id="3.40.190.10">
    <property type="entry name" value="Periplasmic binding protein-like II"/>
    <property type="match status" value="2"/>
</dbReference>
<evidence type="ECO:0000256" key="3">
    <source>
        <dbReference type="ARBA" id="ARBA00022729"/>
    </source>
</evidence>
<comment type="subcellular location">
    <subcellularLocation>
        <location evidence="1">Periplasm</location>
    </subcellularLocation>
</comment>